<evidence type="ECO:0000256" key="1">
    <source>
        <dbReference type="SAM" id="Coils"/>
    </source>
</evidence>
<feature type="region of interest" description="Disordered" evidence="2">
    <location>
        <begin position="134"/>
        <end position="162"/>
    </location>
</feature>
<dbReference type="Proteomes" id="UP001153714">
    <property type="component" value="Chromosome 12"/>
</dbReference>
<protein>
    <submittedName>
        <fullName evidence="3">Uncharacterized protein</fullName>
    </submittedName>
</protein>
<keyword evidence="1" id="KW-0175">Coiled coil</keyword>
<keyword evidence="4" id="KW-1185">Reference proteome</keyword>
<sequence length="162" mass="19404">MDGQFQLLFEKMKIEMETQSNTIMAKIDEKLIPLVEENRNLRTKVEKLENELEYLKRGQRENNIIIFGLEEIETSKLDLIQKLKEHFKEDLEINLENFEVNKIHRLGHKKPEDNKSRPILCSFVNNWKKNEIIKNKKNLKKSTSPRTTQRKCCKRENSYKQS</sequence>
<accession>A0A9N9QW85</accession>
<dbReference type="Gene3D" id="3.30.70.1820">
    <property type="entry name" value="L1 transposable element, RRM domain"/>
    <property type="match status" value="1"/>
</dbReference>
<dbReference type="OrthoDB" id="6059368at2759"/>
<dbReference type="EMBL" id="OU893343">
    <property type="protein sequence ID" value="CAG9784653.1"/>
    <property type="molecule type" value="Genomic_DNA"/>
</dbReference>
<reference evidence="3" key="2">
    <citation type="submission" date="2022-10" db="EMBL/GenBank/DDBJ databases">
        <authorList>
            <consortium name="ENA_rothamsted_submissions"/>
            <consortium name="culmorum"/>
            <person name="King R."/>
        </authorList>
    </citation>
    <scope>NUCLEOTIDE SEQUENCE</scope>
</reference>
<proteinExistence type="predicted"/>
<organism evidence="3 4">
    <name type="scientific">Diatraea saccharalis</name>
    <name type="common">sugarcane borer</name>
    <dbReference type="NCBI Taxonomy" id="40085"/>
    <lineage>
        <taxon>Eukaryota</taxon>
        <taxon>Metazoa</taxon>
        <taxon>Ecdysozoa</taxon>
        <taxon>Arthropoda</taxon>
        <taxon>Hexapoda</taxon>
        <taxon>Insecta</taxon>
        <taxon>Pterygota</taxon>
        <taxon>Neoptera</taxon>
        <taxon>Endopterygota</taxon>
        <taxon>Lepidoptera</taxon>
        <taxon>Glossata</taxon>
        <taxon>Ditrysia</taxon>
        <taxon>Pyraloidea</taxon>
        <taxon>Crambidae</taxon>
        <taxon>Crambinae</taxon>
        <taxon>Diatraea</taxon>
    </lineage>
</organism>
<gene>
    <name evidence="3" type="ORF">DIATSA_LOCUS2730</name>
</gene>
<reference evidence="3" key="1">
    <citation type="submission" date="2021-12" db="EMBL/GenBank/DDBJ databases">
        <authorList>
            <person name="King R."/>
        </authorList>
    </citation>
    <scope>NUCLEOTIDE SEQUENCE</scope>
</reference>
<dbReference type="AlphaFoldDB" id="A0A9N9QW85"/>
<evidence type="ECO:0000313" key="4">
    <source>
        <dbReference type="Proteomes" id="UP001153714"/>
    </source>
</evidence>
<evidence type="ECO:0000313" key="3">
    <source>
        <dbReference type="EMBL" id="CAG9784653.1"/>
    </source>
</evidence>
<feature type="coiled-coil region" evidence="1">
    <location>
        <begin position="31"/>
        <end position="58"/>
    </location>
</feature>
<name>A0A9N9QW85_9NEOP</name>
<evidence type="ECO:0000256" key="2">
    <source>
        <dbReference type="SAM" id="MobiDB-lite"/>
    </source>
</evidence>